<evidence type="ECO:0000313" key="3">
    <source>
        <dbReference type="Proteomes" id="UP001059401"/>
    </source>
</evidence>
<organism evidence="2 3">
    <name type="scientific">Treponema putidum</name>
    <dbReference type="NCBI Taxonomy" id="221027"/>
    <lineage>
        <taxon>Bacteria</taxon>
        <taxon>Pseudomonadati</taxon>
        <taxon>Spirochaetota</taxon>
        <taxon>Spirochaetia</taxon>
        <taxon>Spirochaetales</taxon>
        <taxon>Treponemataceae</taxon>
        <taxon>Treponema</taxon>
    </lineage>
</organism>
<reference evidence="2" key="1">
    <citation type="submission" date="2019-04" db="EMBL/GenBank/DDBJ databases">
        <title>Whole genome sequencing of oral phylogroup 2 treponemes.</title>
        <authorList>
            <person name="Chan Y."/>
            <person name="Zeng H.H."/>
            <person name="Yu X.L."/>
            <person name="Leung W.K."/>
            <person name="Watt R.M."/>
        </authorList>
    </citation>
    <scope>NUCLEOTIDE SEQUENCE</scope>
    <source>
        <strain evidence="2">OMZ 847</strain>
    </source>
</reference>
<name>A0ABY5HQC1_9SPIR</name>
<proteinExistence type="predicted"/>
<dbReference type="Proteomes" id="UP001059401">
    <property type="component" value="Chromosome"/>
</dbReference>
<keyword evidence="3" id="KW-1185">Reference proteome</keyword>
<protein>
    <submittedName>
        <fullName evidence="2">Uncharacterized protein</fullName>
    </submittedName>
</protein>
<accession>A0ABY5HQC1</accession>
<evidence type="ECO:0000313" key="2">
    <source>
        <dbReference type="EMBL" id="UTY27641.1"/>
    </source>
</evidence>
<feature type="coiled-coil region" evidence="1">
    <location>
        <begin position="4"/>
        <end position="42"/>
    </location>
</feature>
<dbReference type="RefSeq" id="WP_255805661.1">
    <property type="nucleotide sequence ID" value="NZ_CP038802.1"/>
</dbReference>
<keyword evidence="1" id="KW-0175">Coiled coil</keyword>
<evidence type="ECO:0000256" key="1">
    <source>
        <dbReference type="SAM" id="Coils"/>
    </source>
</evidence>
<gene>
    <name evidence="2" type="ORF">E4N76_00560</name>
</gene>
<dbReference type="EMBL" id="CP038802">
    <property type="protein sequence ID" value="UTY27641.1"/>
    <property type="molecule type" value="Genomic_DNA"/>
</dbReference>
<sequence>MGNKNNLTAAIKEHNKALKTSREAAKHLLKEVEKKLNEALKDTGLHVEEICYARANRHSSWQEVLVNLVFDDYGKKETANAIL</sequence>